<evidence type="ECO:0000256" key="10">
    <source>
        <dbReference type="ARBA" id="ARBA00023180"/>
    </source>
</evidence>
<dbReference type="OrthoDB" id="2019572at2759"/>
<comment type="cofactor">
    <cofactor evidence="1">
        <name>Cu(2+)</name>
        <dbReference type="ChEBI" id="CHEBI:29036"/>
    </cofactor>
</comment>
<keyword evidence="9" id="KW-1015">Disulfide bond</keyword>
<comment type="similarity">
    <text evidence="11">Belongs to the polysaccharide monooxygenase AA14 family.</text>
</comment>
<dbReference type="Proteomes" id="UP000294933">
    <property type="component" value="Unassembled WGS sequence"/>
</dbReference>
<evidence type="ECO:0000313" key="14">
    <source>
        <dbReference type="EMBL" id="TDL17933.1"/>
    </source>
</evidence>
<evidence type="ECO:0000256" key="2">
    <source>
        <dbReference type="ARBA" id="ARBA00004613"/>
    </source>
</evidence>
<evidence type="ECO:0000256" key="12">
    <source>
        <dbReference type="SAM" id="MobiDB-lite"/>
    </source>
</evidence>
<evidence type="ECO:0000313" key="15">
    <source>
        <dbReference type="Proteomes" id="UP000294933"/>
    </source>
</evidence>
<dbReference type="AlphaFoldDB" id="A0A4Y7PR65"/>
<comment type="subcellular location">
    <subcellularLocation>
        <location evidence="2">Secreted</location>
    </subcellularLocation>
</comment>
<evidence type="ECO:0000256" key="8">
    <source>
        <dbReference type="ARBA" id="ARBA00023033"/>
    </source>
</evidence>
<dbReference type="InterPro" id="IPR054497">
    <property type="entry name" value="LPMO_AA14"/>
</dbReference>
<evidence type="ECO:0000256" key="11">
    <source>
        <dbReference type="ARBA" id="ARBA00046340"/>
    </source>
</evidence>
<proteinExistence type="inferred from homology"/>
<reference evidence="14 15" key="1">
    <citation type="submission" date="2018-06" db="EMBL/GenBank/DDBJ databases">
        <title>A transcriptomic atlas of mushroom development highlights an independent origin of complex multicellularity.</title>
        <authorList>
            <consortium name="DOE Joint Genome Institute"/>
            <person name="Krizsan K."/>
            <person name="Almasi E."/>
            <person name="Merenyi Z."/>
            <person name="Sahu N."/>
            <person name="Viragh M."/>
            <person name="Koszo T."/>
            <person name="Mondo S."/>
            <person name="Kiss B."/>
            <person name="Balint B."/>
            <person name="Kues U."/>
            <person name="Barry K."/>
            <person name="Hegedus J.C."/>
            <person name="Henrissat B."/>
            <person name="Johnson J."/>
            <person name="Lipzen A."/>
            <person name="Ohm R."/>
            <person name="Nagy I."/>
            <person name="Pangilinan J."/>
            <person name="Yan J."/>
            <person name="Xiong Y."/>
            <person name="Grigoriev I.V."/>
            <person name="Hibbett D.S."/>
            <person name="Nagy L.G."/>
        </authorList>
    </citation>
    <scope>NUCLEOTIDE SEQUENCE [LARGE SCALE GENOMIC DNA]</scope>
    <source>
        <strain evidence="14 15">SZMC22713</strain>
    </source>
</reference>
<feature type="region of interest" description="Disordered" evidence="12">
    <location>
        <begin position="275"/>
        <end position="317"/>
    </location>
</feature>
<sequence>MIFSAFIALASVPSLVAGHAAFFHPSMWGFNVTFQTYPYDNRPVSPLVNMTFNQWWFHGHLDNPPNPGDIFELPAGQVATAEIACTKAATSFFASSDGGNIQSGNDPCPGSPPSEYHTTGIDDVKGCALAITHNSDVNSVTQEDFAVFSVNHTCVWNRFTDFSVPAKMPPCPDGGCICAFFWVHSADSGSEQNYMNGFRCNVTGATSSIPIAKAQVPRRCGADPEFGKMQADPSNCTYGAKQPFYWLQKEQNNMFEGAHAPPVYTDLYNFGDGPQDDIFENATDPSASSTSAPPLASANSGTPQSSASSPFTPPLLW</sequence>
<dbReference type="EMBL" id="ML170214">
    <property type="protein sequence ID" value="TDL17933.1"/>
    <property type="molecule type" value="Genomic_DNA"/>
</dbReference>
<evidence type="ECO:0000256" key="1">
    <source>
        <dbReference type="ARBA" id="ARBA00001973"/>
    </source>
</evidence>
<evidence type="ECO:0000256" key="13">
    <source>
        <dbReference type="SAM" id="SignalP"/>
    </source>
</evidence>
<keyword evidence="10" id="KW-0325">Glycoprotein</keyword>
<evidence type="ECO:0000256" key="7">
    <source>
        <dbReference type="ARBA" id="ARBA00023008"/>
    </source>
</evidence>
<gene>
    <name evidence="14" type="ORF">BD410DRAFT_729243</name>
</gene>
<dbReference type="Pfam" id="PF22810">
    <property type="entry name" value="LPMO_AA14"/>
    <property type="match status" value="1"/>
</dbReference>
<dbReference type="GO" id="GO:0005576">
    <property type="term" value="C:extracellular region"/>
    <property type="evidence" value="ECO:0007669"/>
    <property type="project" value="UniProtKB-SubCell"/>
</dbReference>
<keyword evidence="6" id="KW-0560">Oxidoreductase</keyword>
<dbReference type="GO" id="GO:0004497">
    <property type="term" value="F:monooxygenase activity"/>
    <property type="evidence" value="ECO:0007669"/>
    <property type="project" value="UniProtKB-KW"/>
</dbReference>
<evidence type="ECO:0008006" key="16">
    <source>
        <dbReference type="Google" id="ProtNLM"/>
    </source>
</evidence>
<protein>
    <recommendedName>
        <fullName evidence="16">Lytic polysaccharide monooxygenase</fullName>
    </recommendedName>
</protein>
<dbReference type="STRING" id="50990.A0A4Y7PR65"/>
<evidence type="ECO:0000256" key="5">
    <source>
        <dbReference type="ARBA" id="ARBA00022729"/>
    </source>
</evidence>
<evidence type="ECO:0000256" key="6">
    <source>
        <dbReference type="ARBA" id="ARBA00023002"/>
    </source>
</evidence>
<keyword evidence="7" id="KW-0186">Copper</keyword>
<keyword evidence="5 13" id="KW-0732">Signal</keyword>
<name>A0A4Y7PR65_9AGAM</name>
<feature type="compositionally biased region" description="Low complexity" evidence="12">
    <location>
        <begin position="281"/>
        <end position="300"/>
    </location>
</feature>
<dbReference type="GO" id="GO:0046872">
    <property type="term" value="F:metal ion binding"/>
    <property type="evidence" value="ECO:0007669"/>
    <property type="project" value="UniProtKB-KW"/>
</dbReference>
<dbReference type="VEuPathDB" id="FungiDB:BD410DRAFT_729243"/>
<evidence type="ECO:0000256" key="9">
    <source>
        <dbReference type="ARBA" id="ARBA00023157"/>
    </source>
</evidence>
<feature type="compositionally biased region" description="Polar residues" evidence="12">
    <location>
        <begin position="301"/>
        <end position="310"/>
    </location>
</feature>
<feature type="chain" id="PRO_5021277457" description="Lytic polysaccharide monooxygenase" evidence="13">
    <location>
        <begin position="19"/>
        <end position="317"/>
    </location>
</feature>
<keyword evidence="4" id="KW-0479">Metal-binding</keyword>
<keyword evidence="15" id="KW-1185">Reference proteome</keyword>
<accession>A0A4Y7PR65</accession>
<evidence type="ECO:0000256" key="4">
    <source>
        <dbReference type="ARBA" id="ARBA00022723"/>
    </source>
</evidence>
<evidence type="ECO:0000256" key="3">
    <source>
        <dbReference type="ARBA" id="ARBA00022525"/>
    </source>
</evidence>
<organism evidence="14 15">
    <name type="scientific">Rickenella mellea</name>
    <dbReference type="NCBI Taxonomy" id="50990"/>
    <lineage>
        <taxon>Eukaryota</taxon>
        <taxon>Fungi</taxon>
        <taxon>Dikarya</taxon>
        <taxon>Basidiomycota</taxon>
        <taxon>Agaricomycotina</taxon>
        <taxon>Agaricomycetes</taxon>
        <taxon>Hymenochaetales</taxon>
        <taxon>Rickenellaceae</taxon>
        <taxon>Rickenella</taxon>
    </lineage>
</organism>
<feature type="signal peptide" evidence="13">
    <location>
        <begin position="1"/>
        <end position="18"/>
    </location>
</feature>
<keyword evidence="8" id="KW-0503">Monooxygenase</keyword>
<keyword evidence="3" id="KW-0964">Secreted</keyword>